<accession>A0A3B0TSI2</accession>
<evidence type="ECO:0000313" key="1">
    <source>
        <dbReference type="EMBL" id="VAW19153.1"/>
    </source>
</evidence>
<dbReference type="Gene3D" id="2.60.120.620">
    <property type="entry name" value="q2cbj1_9rhob like domain"/>
    <property type="match status" value="1"/>
</dbReference>
<protein>
    <recommendedName>
        <fullName evidence="2">Fe2OG dioxygenase domain-containing protein</fullName>
    </recommendedName>
</protein>
<dbReference type="AlphaFoldDB" id="A0A3B0TSI2"/>
<dbReference type="EMBL" id="UOEM01000124">
    <property type="protein sequence ID" value="VAW19153.1"/>
    <property type="molecule type" value="Genomic_DNA"/>
</dbReference>
<organism evidence="1">
    <name type="scientific">hydrothermal vent metagenome</name>
    <dbReference type="NCBI Taxonomy" id="652676"/>
    <lineage>
        <taxon>unclassified sequences</taxon>
        <taxon>metagenomes</taxon>
        <taxon>ecological metagenomes</taxon>
    </lineage>
</organism>
<name>A0A3B0TSI2_9ZZZZ</name>
<sequence>MSNTEIAAGLAQGFADVQKFDTPFPYWLSDAFLPDPAIAALQALRFSTQDLDGVSGKRELHNASRVYFDVENQEKHDVCREFVAAFQSENIYQLIERTFELDLTGSYLRVEFTQDTDGFWLEPHTDLGVKLFTMLIYISDGPGHSEMGTDIYDLDHNHVGRAPFGPGRGLVFVPSDTSFHGFKPRPIDGIRKSIIINFVTDEWRAREQLAFPDSPIGV</sequence>
<evidence type="ECO:0008006" key="2">
    <source>
        <dbReference type="Google" id="ProtNLM"/>
    </source>
</evidence>
<reference evidence="1" key="1">
    <citation type="submission" date="2018-06" db="EMBL/GenBank/DDBJ databases">
        <authorList>
            <person name="Zhirakovskaya E."/>
        </authorList>
    </citation>
    <scope>NUCLEOTIDE SEQUENCE</scope>
</reference>
<proteinExistence type="predicted"/>
<gene>
    <name evidence="1" type="ORF">MNBD_ALPHA09-582</name>
</gene>